<comment type="caution">
    <text evidence="14">The sequence shown here is derived from an EMBL/GenBank/DDBJ whole genome shotgun (WGS) entry which is preliminary data.</text>
</comment>
<feature type="transmembrane region" description="Helical" evidence="11">
    <location>
        <begin position="269"/>
        <end position="292"/>
    </location>
</feature>
<dbReference type="SUPFAM" id="SSF52540">
    <property type="entry name" value="P-loop containing nucleoside triphosphate hydrolases"/>
    <property type="match status" value="2"/>
</dbReference>
<comment type="subcellular location">
    <subcellularLocation>
        <location evidence="1">Membrane</location>
        <topology evidence="1">Multi-pass membrane protein</topology>
    </subcellularLocation>
</comment>
<evidence type="ECO:0000259" key="12">
    <source>
        <dbReference type="PROSITE" id="PS50893"/>
    </source>
</evidence>
<feature type="transmembrane region" description="Helical" evidence="11">
    <location>
        <begin position="39"/>
        <end position="62"/>
    </location>
</feature>
<dbReference type="InterPro" id="IPR011527">
    <property type="entry name" value="ABC1_TM_dom"/>
</dbReference>
<dbReference type="Gene3D" id="3.40.50.300">
    <property type="entry name" value="P-loop containing nucleotide triphosphate hydrolases"/>
    <property type="match status" value="2"/>
</dbReference>
<feature type="region of interest" description="Disordered" evidence="10">
    <location>
        <begin position="616"/>
        <end position="679"/>
    </location>
</feature>
<evidence type="ECO:0000313" key="14">
    <source>
        <dbReference type="EMBL" id="RWA09627.1"/>
    </source>
</evidence>
<reference evidence="14 15" key="1">
    <citation type="submission" date="2018-12" db="EMBL/GenBank/DDBJ databases">
        <title>Draft genome sequence of Xylaria grammica IHI A82.</title>
        <authorList>
            <person name="Buettner E."/>
            <person name="Kellner H."/>
        </authorList>
    </citation>
    <scope>NUCLEOTIDE SEQUENCE [LARGE SCALE GENOMIC DNA]</scope>
    <source>
        <strain evidence="14 15">IHI A82</strain>
    </source>
</reference>
<feature type="transmembrane region" description="Helical" evidence="11">
    <location>
        <begin position="747"/>
        <end position="776"/>
    </location>
</feature>
<sequence>MNLNEQQRQVLDNQIHGLPLADNYDKKGILGYTTLTDKVILLFSFVGAIAGGVLNPLISVIYGQLVGVFGDYTASSSPTTGARQQLITYTLYYVYIAIVIFVLIYGSTVGFYYVGERTARALRKAYLKAIIRQNMAFFDTHEPGEISTRIMSDMGTIQEGITSKASITLTAVATFTAAFVIALIVHWKTALVLSPTFVIMVIFGTITGSRAVKSHKEAKPASDQASSIAEEALSSIRNVLAFGLEDYLAAKYNSYLRDSLRLNLKARNIIAAMIAWSSAVPSLVYALCFWAGSQFLVAGETSAAQLTTIALVVTNGAFAIVRIAPSAQALVSSFSSAAIVLKEMARRSPQDPFASSGLKPGSLNGDIEFRGVSLVYPKRPDFLVLDKVFFKCPAKKTTAIVGASGSGKSSVINLLERFYEPIEGEICIDGVGIHSLNLSWLRSKMALVGQKPVLFDTTIFENIRYGAVSLLEHSSEDEITQQVFSAAKMANVHDFVSALPDGYQTQVGENGIQLSGGQRQRIAIARALMRDPTILLLDEATSALDSKSESTVQKALDAAATHRTTIVIAHRLSTIRNADNIIVMSNGRIVEQGNHVELIALDGHYAKLVSAQQIENSHETNNMETGDGDKFDDIETQPDASKIHDEKSGVSHLAEEPSSAGFGNVPAPTNETSNSATGAHDAESLGLARTLKFLAQMNREESVILCLGLFCSVFAGLGIPGQAVVFAKVLEDLSLPPAQYGTLRSQVNILAAVFLALGIVAFIFQLGVGLSFSYTAEKLQQRVKNRCFQSIVSQNVGFFDEKAHSTGSLLSILSSSTEALAGLSGPVVGGVLTFIATILGGIIVSLAVGWKLALVCVSTIPLVVACGWIRLQMLTVFDSKTRQNGINSASYATELVKAVETVASFGLEEFVLERYDGFLTQQSEKSLRSILGASSLYAASQSVVYLAAALVFWYGGTLILDHEYSLFQFFVCFATLISGSQIAGSIFSFAPDASKAMHASWEIQGLLDRKVTPPSEERPTNRGEKSSMEGSIQFENVSFSYPSRNSRLALDNICLNVAAGRYIALVGPSGCGKSTMLSLIERFYEPTNGSVLVDGQDISHVDIGQHRKKISLVSQDPVVYSGTIRENIALGLPGEVVSDEAIWAACRQANIEQFIVSLQDGLSTLVGPGGSMLSGGQKQRIAIARALLRNPSILLLDEATSALDTESEAIVQAALEAVSRGRTTIAVAHRLNSIQNADMICVLEHGQLAELGTHDELVQKRGRYWELLELQNLR</sequence>
<evidence type="ECO:0000256" key="5">
    <source>
        <dbReference type="ARBA" id="ARBA00022737"/>
    </source>
</evidence>
<protein>
    <submittedName>
        <fullName evidence="14">Uncharacterized protein</fullName>
    </submittedName>
</protein>
<dbReference type="InterPro" id="IPR039421">
    <property type="entry name" value="Type_1_exporter"/>
</dbReference>
<dbReference type="GO" id="GO:0015421">
    <property type="term" value="F:ABC-type oligopeptide transporter activity"/>
    <property type="evidence" value="ECO:0007669"/>
    <property type="project" value="TreeGrafter"/>
</dbReference>
<keyword evidence="9 11" id="KW-0472">Membrane</keyword>
<dbReference type="FunFam" id="3.40.50.300:FF:000251">
    <property type="entry name" value="ABC transporter B family member 19"/>
    <property type="match status" value="1"/>
</dbReference>
<dbReference type="PROSITE" id="PS50929">
    <property type="entry name" value="ABC_TM1F"/>
    <property type="match status" value="2"/>
</dbReference>
<dbReference type="InterPro" id="IPR017871">
    <property type="entry name" value="ABC_transporter-like_CS"/>
</dbReference>
<dbReference type="InterPro" id="IPR027417">
    <property type="entry name" value="P-loop_NTPase"/>
</dbReference>
<dbReference type="SMART" id="SM00382">
    <property type="entry name" value="AAA"/>
    <property type="match status" value="2"/>
</dbReference>
<feature type="compositionally biased region" description="Basic and acidic residues" evidence="10">
    <location>
        <begin position="641"/>
        <end position="655"/>
    </location>
</feature>
<evidence type="ECO:0000256" key="11">
    <source>
        <dbReference type="SAM" id="Phobius"/>
    </source>
</evidence>
<keyword evidence="4 11" id="KW-0812">Transmembrane</keyword>
<keyword evidence="8 11" id="KW-1133">Transmembrane helix</keyword>
<proteinExistence type="inferred from homology"/>
<feature type="domain" description="ABC transmembrane type-1" evidence="13">
    <location>
        <begin position="42"/>
        <end position="332"/>
    </location>
</feature>
<feature type="transmembrane region" description="Helical" evidence="11">
    <location>
        <begin position="966"/>
        <end position="990"/>
    </location>
</feature>
<feature type="transmembrane region" description="Helical" evidence="11">
    <location>
        <begin position="819"/>
        <end position="846"/>
    </location>
</feature>
<keyword evidence="7" id="KW-0067">ATP-binding</keyword>
<keyword evidence="3" id="KW-0813">Transport</keyword>
<evidence type="ECO:0000256" key="7">
    <source>
        <dbReference type="ARBA" id="ARBA00022840"/>
    </source>
</evidence>
<dbReference type="Pfam" id="PF00005">
    <property type="entry name" value="ABC_tran"/>
    <property type="match status" value="2"/>
</dbReference>
<name>A0A439D5D0_9PEZI</name>
<dbReference type="STRING" id="363999.A0A439D5D0"/>
<evidence type="ECO:0000259" key="13">
    <source>
        <dbReference type="PROSITE" id="PS50929"/>
    </source>
</evidence>
<evidence type="ECO:0000256" key="4">
    <source>
        <dbReference type="ARBA" id="ARBA00022692"/>
    </source>
</evidence>
<feature type="transmembrane region" description="Helical" evidence="11">
    <location>
        <begin position="304"/>
        <end position="324"/>
    </location>
</feature>
<accession>A0A439D5D0</accession>
<dbReference type="CDD" id="cd18578">
    <property type="entry name" value="ABC_6TM_Pgp_ABCB1_D2_like"/>
    <property type="match status" value="1"/>
</dbReference>
<dbReference type="EMBL" id="RYZI01000146">
    <property type="protein sequence ID" value="RWA09627.1"/>
    <property type="molecule type" value="Genomic_DNA"/>
</dbReference>
<evidence type="ECO:0000256" key="8">
    <source>
        <dbReference type="ARBA" id="ARBA00022989"/>
    </source>
</evidence>
<dbReference type="InterPro" id="IPR003439">
    <property type="entry name" value="ABC_transporter-like_ATP-bd"/>
</dbReference>
<gene>
    <name evidence="14" type="ORF">EKO27_g5492</name>
</gene>
<dbReference type="GO" id="GO:0090374">
    <property type="term" value="P:oligopeptide export from mitochondrion"/>
    <property type="evidence" value="ECO:0007669"/>
    <property type="project" value="TreeGrafter"/>
</dbReference>
<feature type="domain" description="ABC transmembrane type-1" evidence="13">
    <location>
        <begin position="707"/>
        <end position="995"/>
    </location>
</feature>
<dbReference type="GO" id="GO:0016887">
    <property type="term" value="F:ATP hydrolysis activity"/>
    <property type="evidence" value="ECO:0007669"/>
    <property type="project" value="InterPro"/>
</dbReference>
<dbReference type="GO" id="GO:0005524">
    <property type="term" value="F:ATP binding"/>
    <property type="evidence" value="ECO:0007669"/>
    <property type="project" value="UniProtKB-KW"/>
</dbReference>
<keyword evidence="15" id="KW-1185">Reference proteome</keyword>
<evidence type="ECO:0000256" key="2">
    <source>
        <dbReference type="ARBA" id="ARBA00007577"/>
    </source>
</evidence>
<evidence type="ECO:0000256" key="1">
    <source>
        <dbReference type="ARBA" id="ARBA00004141"/>
    </source>
</evidence>
<feature type="transmembrane region" description="Helical" evidence="11">
    <location>
        <begin position="92"/>
        <end position="114"/>
    </location>
</feature>
<keyword evidence="6" id="KW-0547">Nucleotide-binding</keyword>
<dbReference type="CDD" id="cd03249">
    <property type="entry name" value="ABC_MTABC3_MDL1_MDL2"/>
    <property type="match status" value="2"/>
</dbReference>
<dbReference type="FunFam" id="3.40.50.300:FF:000967">
    <property type="entry name" value="ABC multidrug transporter mdr4"/>
    <property type="match status" value="1"/>
</dbReference>
<evidence type="ECO:0000256" key="9">
    <source>
        <dbReference type="ARBA" id="ARBA00023136"/>
    </source>
</evidence>
<feature type="transmembrane region" description="Helical" evidence="11">
    <location>
        <begin position="167"/>
        <end position="187"/>
    </location>
</feature>
<dbReference type="PANTHER" id="PTHR43394">
    <property type="entry name" value="ATP-DEPENDENT PERMEASE MDL1, MITOCHONDRIAL"/>
    <property type="match status" value="1"/>
</dbReference>
<evidence type="ECO:0000256" key="10">
    <source>
        <dbReference type="SAM" id="MobiDB-lite"/>
    </source>
</evidence>
<feature type="transmembrane region" description="Helical" evidence="11">
    <location>
        <begin position="930"/>
        <end position="954"/>
    </location>
</feature>
<dbReference type="PROSITE" id="PS00211">
    <property type="entry name" value="ABC_TRANSPORTER_1"/>
    <property type="match status" value="2"/>
</dbReference>
<evidence type="ECO:0000256" key="3">
    <source>
        <dbReference type="ARBA" id="ARBA00022448"/>
    </source>
</evidence>
<dbReference type="SUPFAM" id="SSF90123">
    <property type="entry name" value="ABC transporter transmembrane region"/>
    <property type="match status" value="2"/>
</dbReference>
<keyword evidence="5" id="KW-0677">Repeat</keyword>
<dbReference type="Gene3D" id="1.20.1560.10">
    <property type="entry name" value="ABC transporter type 1, transmembrane domain"/>
    <property type="match status" value="1"/>
</dbReference>
<dbReference type="AlphaFoldDB" id="A0A439D5D0"/>
<feature type="transmembrane region" description="Helical" evidence="11">
    <location>
        <begin position="193"/>
        <end position="212"/>
    </location>
</feature>
<evidence type="ECO:0000313" key="15">
    <source>
        <dbReference type="Proteomes" id="UP000286045"/>
    </source>
</evidence>
<feature type="compositionally biased region" description="Polar residues" evidence="10">
    <location>
        <begin position="667"/>
        <end position="677"/>
    </location>
</feature>
<comment type="similarity">
    <text evidence="2">Belongs to the ABC transporter superfamily. ABCB family. Multidrug resistance exporter (TC 3.A.1.201) subfamily.</text>
</comment>
<dbReference type="GO" id="GO:0005743">
    <property type="term" value="C:mitochondrial inner membrane"/>
    <property type="evidence" value="ECO:0007669"/>
    <property type="project" value="TreeGrafter"/>
</dbReference>
<dbReference type="Pfam" id="PF00664">
    <property type="entry name" value="ABC_membrane"/>
    <property type="match status" value="2"/>
</dbReference>
<dbReference type="InterPro" id="IPR003593">
    <property type="entry name" value="AAA+_ATPase"/>
</dbReference>
<feature type="domain" description="ABC transporter" evidence="12">
    <location>
        <begin position="1032"/>
        <end position="1270"/>
    </location>
</feature>
<feature type="domain" description="ABC transporter" evidence="12">
    <location>
        <begin position="367"/>
        <end position="611"/>
    </location>
</feature>
<dbReference type="PROSITE" id="PS50893">
    <property type="entry name" value="ABC_TRANSPORTER_2"/>
    <property type="match status" value="2"/>
</dbReference>
<organism evidence="14 15">
    <name type="scientific">Xylaria grammica</name>
    <dbReference type="NCBI Taxonomy" id="363999"/>
    <lineage>
        <taxon>Eukaryota</taxon>
        <taxon>Fungi</taxon>
        <taxon>Dikarya</taxon>
        <taxon>Ascomycota</taxon>
        <taxon>Pezizomycotina</taxon>
        <taxon>Sordariomycetes</taxon>
        <taxon>Xylariomycetidae</taxon>
        <taxon>Xylariales</taxon>
        <taxon>Xylariaceae</taxon>
        <taxon>Xylaria</taxon>
    </lineage>
</organism>
<dbReference type="Proteomes" id="UP000286045">
    <property type="component" value="Unassembled WGS sequence"/>
</dbReference>
<dbReference type="PANTHER" id="PTHR43394:SF11">
    <property type="entry name" value="ATP-BINDING CASSETTE TRANSPORTER"/>
    <property type="match status" value="1"/>
</dbReference>
<feature type="transmembrane region" description="Helical" evidence="11">
    <location>
        <begin position="852"/>
        <end position="871"/>
    </location>
</feature>
<evidence type="ECO:0000256" key="6">
    <source>
        <dbReference type="ARBA" id="ARBA00022741"/>
    </source>
</evidence>
<dbReference type="InterPro" id="IPR036640">
    <property type="entry name" value="ABC1_TM_sf"/>
</dbReference>
<feature type="transmembrane region" description="Helical" evidence="11">
    <location>
        <begin position="702"/>
        <end position="727"/>
    </location>
</feature>
<dbReference type="CDD" id="cd18577">
    <property type="entry name" value="ABC_6TM_Pgp_ABCB1_D1_like"/>
    <property type="match status" value="1"/>
</dbReference>